<keyword evidence="1" id="KW-0812">Transmembrane</keyword>
<feature type="transmembrane region" description="Helical" evidence="1">
    <location>
        <begin position="160"/>
        <end position="179"/>
    </location>
</feature>
<feature type="transmembrane region" description="Helical" evidence="1">
    <location>
        <begin position="535"/>
        <end position="555"/>
    </location>
</feature>
<feature type="transmembrane region" description="Helical" evidence="1">
    <location>
        <begin position="567"/>
        <end position="586"/>
    </location>
</feature>
<feature type="transmembrane region" description="Helical" evidence="1">
    <location>
        <begin position="369"/>
        <end position="390"/>
    </location>
</feature>
<organism evidence="3 4">
    <name type="scientific">Halorubrum lacusprofundi (strain ATCC 49239 / DSM 5036 / JCM 8891 / ACAM 34)</name>
    <dbReference type="NCBI Taxonomy" id="416348"/>
    <lineage>
        <taxon>Archaea</taxon>
        <taxon>Methanobacteriati</taxon>
        <taxon>Methanobacteriota</taxon>
        <taxon>Stenosarchaea group</taxon>
        <taxon>Halobacteria</taxon>
        <taxon>Halobacteriales</taxon>
        <taxon>Haloferacaceae</taxon>
        <taxon>Halorubrum</taxon>
    </lineage>
</organism>
<evidence type="ECO:0000313" key="4">
    <source>
        <dbReference type="Proteomes" id="UP000000740"/>
    </source>
</evidence>
<dbReference type="PANTHER" id="PTHR43849">
    <property type="entry name" value="BLL3936 PROTEIN"/>
    <property type="match status" value="1"/>
</dbReference>
<keyword evidence="1" id="KW-1133">Transmembrane helix</keyword>
<reference evidence="3 4" key="1">
    <citation type="journal article" date="2016" name="Stand. Genomic Sci.">
        <title>Complete genome sequence of the Antarctic Halorubrum lacusprofundi type strain ACAM 34.</title>
        <authorList>
            <person name="Anderson I.J."/>
            <person name="DasSarma P."/>
            <person name="Lucas S."/>
            <person name="Copeland A."/>
            <person name="Lapidus A."/>
            <person name="Del Rio T.G."/>
            <person name="Tice H."/>
            <person name="Dalin E."/>
            <person name="Bruce D.C."/>
            <person name="Goodwin L."/>
            <person name="Pitluck S."/>
            <person name="Sims D."/>
            <person name="Brettin T.S."/>
            <person name="Detter J.C."/>
            <person name="Han C.S."/>
            <person name="Larimer F."/>
            <person name="Hauser L."/>
            <person name="Land M."/>
            <person name="Ivanova N."/>
            <person name="Richardson P."/>
            <person name="Cavicchioli R."/>
            <person name="DasSarma S."/>
            <person name="Woese C.R."/>
            <person name="Kyrpides N.C."/>
        </authorList>
    </citation>
    <scope>NUCLEOTIDE SEQUENCE [LARGE SCALE GENOMIC DNA]</scope>
    <source>
        <strain evidence="4">ATCC 49239 / DSM 5036 / JCM 8891 / ACAM 34</strain>
    </source>
</reference>
<dbReference type="eggNOG" id="arCOG01906">
    <property type="taxonomic scope" value="Archaea"/>
</dbReference>
<feature type="transmembrane region" description="Helical" evidence="1">
    <location>
        <begin position="451"/>
        <end position="471"/>
    </location>
</feature>
<feature type="transmembrane region" description="Helical" evidence="1">
    <location>
        <begin position="70"/>
        <end position="88"/>
    </location>
</feature>
<sequence length="674" mass="73036">MSSETDKHKQSERTLADIERTIDEKFRDTYTEAIWQKSPVELLLYGVTVIFFFYHLWYSLTFAIPGSRHGIIHLAMVLGLWGIFQMLKSDWNTRKGKAKTVAYALYSVISVIPLYIFQRDYQSIVQAAGIYSDQQAYLGVLVIVLVFIALLHISRLISGIVVFGLVYSYFGSYMPGILAHRGLTPRRIITMNTVEMQGLFGTLLQISATWVVIFLLLAGLMEKYGGMASFIKGMTRIAARSKRVQIGQVAVAASMFMGSINGSTAANTATTGAFTIPLMKENGYRAKIAASIEAVASCGGQVLPPIMGAGAFLMAELIEPNYAEIVIGAAAPAILFFLTVAVAISLITSKDVSMEIQVNSTSEGWWSRIKGVAGAFEYIGMFAVLLYWLIPVGADPMVAGFYAIVTLVGLRLVQVVRGIALQGKDMQSEFRLYLRESLEGIRRGAEATLDITILLASLGIVIRALIVTGFAQQVSSYLVSVAGGSVIIMLFLAMAASIAFGMGMSTTAAYMIVAVLVAPSLVNIGVQAYTAHMFVFYFAIVSNITPPIALSVIIAQGISGSEFWETAFESLRIGFPMFLLPFSFFYNEALLYPSAMTPVMFVVVFAGFVAVSIGLIGRISEDIPTVLRPVFIGLGLGAIFLPTIIGQALLGVAIFAALVYFVRPTTFGLGQPAE</sequence>
<keyword evidence="4" id="KW-1185">Reference proteome</keyword>
<feature type="transmembrane region" description="Helical" evidence="1">
    <location>
        <begin position="199"/>
        <end position="220"/>
    </location>
</feature>
<evidence type="ECO:0000256" key="1">
    <source>
        <dbReference type="SAM" id="Phobius"/>
    </source>
</evidence>
<feature type="transmembrane region" description="Helical" evidence="1">
    <location>
        <begin position="396"/>
        <end position="416"/>
    </location>
</feature>
<evidence type="ECO:0000313" key="3">
    <source>
        <dbReference type="EMBL" id="ACM59033.1"/>
    </source>
</evidence>
<dbReference type="HOGENOM" id="CLU_007041_3_1_2"/>
<keyword evidence="1" id="KW-0472">Membrane</keyword>
<dbReference type="Proteomes" id="UP000000740">
    <property type="component" value="Plasmid pHLAC01"/>
</dbReference>
<feature type="transmembrane region" description="Helical" evidence="1">
    <location>
        <begin position="100"/>
        <end position="116"/>
    </location>
</feature>
<name>B9LX42_HALLT</name>
<dbReference type="KEGG" id="hla:Hlac_3526"/>
<keyword evidence="3" id="KW-0614">Plasmid</keyword>
<feature type="transmembrane region" description="Helical" evidence="1">
    <location>
        <begin position="325"/>
        <end position="348"/>
    </location>
</feature>
<dbReference type="RefSeq" id="WP_012660233.1">
    <property type="nucleotide sequence ID" value="NC_012030.1"/>
</dbReference>
<dbReference type="GeneID" id="7402369"/>
<proteinExistence type="predicted"/>
<feature type="transmembrane region" description="Helical" evidence="1">
    <location>
        <begin position="598"/>
        <end position="617"/>
    </location>
</feature>
<feature type="transmembrane region" description="Helical" evidence="1">
    <location>
        <begin position="136"/>
        <end position="153"/>
    </location>
</feature>
<dbReference type="Pfam" id="PF06808">
    <property type="entry name" value="DctM"/>
    <property type="match status" value="1"/>
</dbReference>
<feature type="transmembrane region" description="Helical" evidence="1">
    <location>
        <begin position="477"/>
        <end position="501"/>
    </location>
</feature>
<dbReference type="NCBIfam" id="TIGR02123">
    <property type="entry name" value="TRAP_fused"/>
    <property type="match status" value="1"/>
</dbReference>
<dbReference type="EMBL" id="CP001367">
    <property type="protein sequence ID" value="ACM59033.1"/>
    <property type="molecule type" value="Genomic_DNA"/>
</dbReference>
<accession>B9LX42</accession>
<evidence type="ECO:0000259" key="2">
    <source>
        <dbReference type="Pfam" id="PF06808"/>
    </source>
</evidence>
<feature type="transmembrane region" description="Helical" evidence="1">
    <location>
        <begin position="288"/>
        <end position="313"/>
    </location>
</feature>
<feature type="transmembrane region" description="Helical" evidence="1">
    <location>
        <begin position="42"/>
        <end position="64"/>
    </location>
</feature>
<gene>
    <name evidence="3" type="ordered locus">Hlac_3526</name>
</gene>
<geneLocation type="plasmid" evidence="3 4">
    <name>pHLAC01</name>
</geneLocation>
<dbReference type="InterPro" id="IPR011853">
    <property type="entry name" value="TRAP_DctM-Dct_fused"/>
</dbReference>
<dbReference type="InterPro" id="IPR010656">
    <property type="entry name" value="DctM"/>
</dbReference>
<dbReference type="PANTHER" id="PTHR43849:SF2">
    <property type="entry name" value="BLL3936 PROTEIN"/>
    <property type="match status" value="1"/>
</dbReference>
<protein>
    <submittedName>
        <fullName evidence="3">TRAP transporter, 4TM/12TM fusion protein</fullName>
    </submittedName>
</protein>
<feature type="transmembrane region" description="Helical" evidence="1">
    <location>
        <begin position="629"/>
        <end position="662"/>
    </location>
</feature>
<dbReference type="AlphaFoldDB" id="B9LX42"/>
<feature type="transmembrane region" description="Helical" evidence="1">
    <location>
        <begin position="508"/>
        <end position="529"/>
    </location>
</feature>
<feature type="domain" description="TRAP C4-dicarboxylate transport system permease DctM subunit" evidence="2">
    <location>
        <begin position="144"/>
        <end position="584"/>
    </location>
</feature>